<proteinExistence type="predicted"/>
<feature type="non-terminal residue" evidence="2">
    <location>
        <position position="1"/>
    </location>
</feature>
<dbReference type="EMBL" id="UINC01169546">
    <property type="protein sequence ID" value="SVD73140.1"/>
    <property type="molecule type" value="Genomic_DNA"/>
</dbReference>
<accession>A0A382XQL2</accession>
<reference evidence="2" key="1">
    <citation type="submission" date="2018-05" db="EMBL/GenBank/DDBJ databases">
        <authorList>
            <person name="Lanie J.A."/>
            <person name="Ng W.-L."/>
            <person name="Kazmierczak K.M."/>
            <person name="Andrzejewski T.M."/>
            <person name="Davidsen T.M."/>
            <person name="Wayne K.J."/>
            <person name="Tettelin H."/>
            <person name="Glass J.I."/>
            <person name="Rusch D."/>
            <person name="Podicherti R."/>
            <person name="Tsui H.-C.T."/>
            <person name="Winkler M.E."/>
        </authorList>
    </citation>
    <scope>NUCLEOTIDE SEQUENCE</scope>
</reference>
<evidence type="ECO:0000256" key="1">
    <source>
        <dbReference type="SAM" id="MobiDB-lite"/>
    </source>
</evidence>
<evidence type="ECO:0000313" key="2">
    <source>
        <dbReference type="EMBL" id="SVD73140.1"/>
    </source>
</evidence>
<dbReference type="InterPro" id="IPR010869">
    <property type="entry name" value="DUF1501"/>
</dbReference>
<evidence type="ECO:0008006" key="3">
    <source>
        <dbReference type="Google" id="ProtNLM"/>
    </source>
</evidence>
<dbReference type="AlphaFoldDB" id="A0A382XQL2"/>
<name>A0A382XQL2_9ZZZZ</name>
<gene>
    <name evidence="2" type="ORF">METZ01_LOCUS425994</name>
</gene>
<sequence length="81" mass="8658">DHWPNVAPAILAGGGMRTGQAIGSTTKDGGEANDRPVHVQEVFATLYNNLGINTETATVTDLKGRPHYLVDKAYKPLPEVT</sequence>
<protein>
    <recommendedName>
        <fullName evidence="3">DUF1501 domain-containing protein</fullName>
    </recommendedName>
</protein>
<dbReference type="Pfam" id="PF07394">
    <property type="entry name" value="DUF1501"/>
    <property type="match status" value="1"/>
</dbReference>
<feature type="region of interest" description="Disordered" evidence="1">
    <location>
        <begin position="10"/>
        <end position="33"/>
    </location>
</feature>
<organism evidence="2">
    <name type="scientific">marine metagenome</name>
    <dbReference type="NCBI Taxonomy" id="408172"/>
    <lineage>
        <taxon>unclassified sequences</taxon>
        <taxon>metagenomes</taxon>
        <taxon>ecological metagenomes</taxon>
    </lineage>
</organism>